<sequence>MTESFAEPEKAGRPGLQAIAAVALFAAVVGALWAQKEFVHQKDTVGEPAACSKPDDHLPARYVSGGRLCKALNRPDLPALLGTSHEQAETADGSGQWLTLAGGTKIAEPEATVTLATYSVKLTASYDHMTVATAGDLMDDARRTTVLGHPAVLYSSPTISIGFNLGGGKASTGPGGTARCLLVSKHGKDDGQGTFEVALWRQDDVPPDDTALVRVAEQVLPTVPGWNGH</sequence>
<evidence type="ECO:0000256" key="1">
    <source>
        <dbReference type="SAM" id="Phobius"/>
    </source>
</evidence>
<protein>
    <submittedName>
        <fullName evidence="2">DUF6215 domain-containing protein</fullName>
    </submittedName>
</protein>
<dbReference type="RefSeq" id="WP_351961081.1">
    <property type="nucleotide sequence ID" value="NZ_JBEOZM010000025.1"/>
</dbReference>
<gene>
    <name evidence="2" type="ORF">ABT211_36730</name>
</gene>
<dbReference type="Proteomes" id="UP001490365">
    <property type="component" value="Unassembled WGS sequence"/>
</dbReference>
<dbReference type="Pfam" id="PF19721">
    <property type="entry name" value="DUF6215"/>
    <property type="match status" value="1"/>
</dbReference>
<proteinExistence type="predicted"/>
<keyword evidence="3" id="KW-1185">Reference proteome</keyword>
<dbReference type="InterPro" id="IPR046187">
    <property type="entry name" value="DUF6215"/>
</dbReference>
<evidence type="ECO:0000313" key="3">
    <source>
        <dbReference type="Proteomes" id="UP001490365"/>
    </source>
</evidence>
<reference evidence="2 3" key="1">
    <citation type="submission" date="2024-06" db="EMBL/GenBank/DDBJ databases">
        <title>The Natural Products Discovery Center: Release of the First 8490 Sequenced Strains for Exploring Actinobacteria Biosynthetic Diversity.</title>
        <authorList>
            <person name="Kalkreuter E."/>
            <person name="Kautsar S.A."/>
            <person name="Yang D."/>
            <person name="Bader C.D."/>
            <person name="Teijaro C.N."/>
            <person name="Fluegel L."/>
            <person name="Davis C.M."/>
            <person name="Simpson J.R."/>
            <person name="Lauterbach L."/>
            <person name="Steele A.D."/>
            <person name="Gui C."/>
            <person name="Meng S."/>
            <person name="Li G."/>
            <person name="Viehrig K."/>
            <person name="Ye F."/>
            <person name="Su P."/>
            <person name="Kiefer A.F."/>
            <person name="Nichols A."/>
            <person name="Cepeda A.J."/>
            <person name="Yan W."/>
            <person name="Fan B."/>
            <person name="Jiang Y."/>
            <person name="Adhikari A."/>
            <person name="Zheng C.-J."/>
            <person name="Schuster L."/>
            <person name="Cowan T.M."/>
            <person name="Smanski M.J."/>
            <person name="Chevrette M.G."/>
            <person name="De Carvalho L.P.S."/>
            <person name="Shen B."/>
        </authorList>
    </citation>
    <scope>NUCLEOTIDE SEQUENCE [LARGE SCALE GENOMIC DNA]</scope>
    <source>
        <strain evidence="2 3">NPDC001694</strain>
    </source>
</reference>
<accession>A0ABV1TRW6</accession>
<dbReference type="EMBL" id="JBEOZM010000025">
    <property type="protein sequence ID" value="MER6272776.1"/>
    <property type="molecule type" value="Genomic_DNA"/>
</dbReference>
<name>A0ABV1TRW6_9ACTN</name>
<keyword evidence="1" id="KW-0472">Membrane</keyword>
<comment type="caution">
    <text evidence="2">The sequence shown here is derived from an EMBL/GenBank/DDBJ whole genome shotgun (WGS) entry which is preliminary data.</text>
</comment>
<keyword evidence="1" id="KW-1133">Transmembrane helix</keyword>
<evidence type="ECO:0000313" key="2">
    <source>
        <dbReference type="EMBL" id="MER6272776.1"/>
    </source>
</evidence>
<keyword evidence="1" id="KW-0812">Transmembrane</keyword>
<feature type="transmembrane region" description="Helical" evidence="1">
    <location>
        <begin position="15"/>
        <end position="34"/>
    </location>
</feature>
<organism evidence="2 3">
    <name type="scientific">Streptomyces sp. 900105755</name>
    <dbReference type="NCBI Taxonomy" id="3154389"/>
    <lineage>
        <taxon>Bacteria</taxon>
        <taxon>Bacillati</taxon>
        <taxon>Actinomycetota</taxon>
        <taxon>Actinomycetes</taxon>
        <taxon>Kitasatosporales</taxon>
        <taxon>Streptomycetaceae</taxon>
        <taxon>Streptomyces</taxon>
    </lineage>
</organism>